<dbReference type="RefSeq" id="WP_149841908.1">
    <property type="nucleotide sequence ID" value="NZ_VUOC01000004.1"/>
</dbReference>
<feature type="transmembrane region" description="Helical" evidence="1">
    <location>
        <begin position="109"/>
        <end position="127"/>
    </location>
</feature>
<dbReference type="InterPro" id="IPR012373">
    <property type="entry name" value="Ferrdict_sens_TM"/>
</dbReference>
<dbReference type="PIRSF" id="PIRSF018266">
    <property type="entry name" value="FecR"/>
    <property type="match status" value="1"/>
</dbReference>
<organism evidence="4 5">
    <name type="scientific">Chitinophaga agrisoli</name>
    <dbReference type="NCBI Taxonomy" id="2607653"/>
    <lineage>
        <taxon>Bacteria</taxon>
        <taxon>Pseudomonadati</taxon>
        <taxon>Bacteroidota</taxon>
        <taxon>Chitinophagia</taxon>
        <taxon>Chitinophagales</taxon>
        <taxon>Chitinophagaceae</taxon>
        <taxon>Chitinophaga</taxon>
    </lineage>
</organism>
<name>A0A5B2VNQ1_9BACT</name>
<evidence type="ECO:0000256" key="1">
    <source>
        <dbReference type="SAM" id="Phobius"/>
    </source>
</evidence>
<dbReference type="InterPro" id="IPR032508">
    <property type="entry name" value="FecR_C"/>
</dbReference>
<keyword evidence="1" id="KW-0812">Transmembrane</keyword>
<dbReference type="InterPro" id="IPR006860">
    <property type="entry name" value="FecR"/>
</dbReference>
<dbReference type="GO" id="GO:0016989">
    <property type="term" value="F:sigma factor antagonist activity"/>
    <property type="evidence" value="ECO:0007669"/>
    <property type="project" value="TreeGrafter"/>
</dbReference>
<evidence type="ECO:0000259" key="3">
    <source>
        <dbReference type="Pfam" id="PF16344"/>
    </source>
</evidence>
<keyword evidence="5" id="KW-1185">Reference proteome</keyword>
<dbReference type="Gene3D" id="2.60.120.1440">
    <property type="match status" value="1"/>
</dbReference>
<evidence type="ECO:0000313" key="4">
    <source>
        <dbReference type="EMBL" id="KAA2240731.1"/>
    </source>
</evidence>
<dbReference type="EMBL" id="VUOC01000004">
    <property type="protein sequence ID" value="KAA2240731.1"/>
    <property type="molecule type" value="Genomic_DNA"/>
</dbReference>
<dbReference type="PANTHER" id="PTHR30273:SF2">
    <property type="entry name" value="PROTEIN FECR"/>
    <property type="match status" value="1"/>
</dbReference>
<dbReference type="Pfam" id="PF16344">
    <property type="entry name" value="FecR_C"/>
    <property type="match status" value="1"/>
</dbReference>
<evidence type="ECO:0000259" key="2">
    <source>
        <dbReference type="Pfam" id="PF04773"/>
    </source>
</evidence>
<dbReference type="PANTHER" id="PTHR30273">
    <property type="entry name" value="PERIPLASMIC SIGNAL SENSOR AND SIGMA FACTOR ACTIVATOR FECR-RELATED"/>
    <property type="match status" value="1"/>
</dbReference>
<protein>
    <submittedName>
        <fullName evidence="4">DUF4974 domain-containing protein</fullName>
    </submittedName>
</protein>
<gene>
    <name evidence="4" type="ORF">F0L74_31820</name>
</gene>
<feature type="domain" description="Protein FecR C-terminal" evidence="3">
    <location>
        <begin position="298"/>
        <end position="365"/>
    </location>
</feature>
<dbReference type="Proteomes" id="UP000324611">
    <property type="component" value="Unassembled WGS sequence"/>
</dbReference>
<feature type="domain" description="FecR protein" evidence="2">
    <location>
        <begin position="148"/>
        <end position="239"/>
    </location>
</feature>
<proteinExistence type="predicted"/>
<keyword evidence="1" id="KW-1133">Transmembrane helix</keyword>
<comment type="caution">
    <text evidence="4">The sequence shown here is derived from an EMBL/GenBank/DDBJ whole genome shotgun (WGS) entry which is preliminary data.</text>
</comment>
<evidence type="ECO:0000313" key="5">
    <source>
        <dbReference type="Proteomes" id="UP000324611"/>
    </source>
</evidence>
<accession>A0A5B2VNQ1</accession>
<dbReference type="Gene3D" id="3.55.50.30">
    <property type="match status" value="1"/>
</dbReference>
<reference evidence="4 5" key="1">
    <citation type="submission" date="2019-09" db="EMBL/GenBank/DDBJ databases">
        <title>Chitinophaga ginsengihumi sp. nov., isolated from soil of ginseng rhizosphere.</title>
        <authorList>
            <person name="Lee J."/>
        </authorList>
    </citation>
    <scope>NUCLEOTIDE SEQUENCE [LARGE SCALE GENOMIC DNA]</scope>
    <source>
        <strain evidence="4 5">BN140078</strain>
    </source>
</reference>
<keyword evidence="1" id="KW-0472">Membrane</keyword>
<sequence>MNFHDYKVEDFVCDESFQRYCLDGNDTDTAFWENWIATHPERQALIAEARQMIVLLSAGQGNRLEQLRQLQDGIAQYDLLRQALEKGALPIPEDTAPITPRRTRYVRRYATALAIFVPLAVWAWLFFLRAPQKPAVTTPANAAFFSAGNDPRKTVVLPDGSVIILRAHSTIALNEGFNLQNRQLTLTGEAFFDVAHDVQRPFLVHTALADIKVLGTVFNVSINKDHKQMETALFKGSVEVVWKEDANHKIILSPNQKLVIGNNIQQPITAAGAFKVAPLDADPVNHKAREIAWVRNRLEIENEPLVQIAAKLEKWYGIPVQFADEEVKGYRYSGTFESETVVKALDALQLSYPFNFKMENGVIIISK</sequence>
<dbReference type="AlphaFoldDB" id="A0A5B2VNQ1"/>
<dbReference type="Pfam" id="PF04773">
    <property type="entry name" value="FecR"/>
    <property type="match status" value="1"/>
</dbReference>
<reference evidence="4 5" key="2">
    <citation type="submission" date="2019-09" db="EMBL/GenBank/DDBJ databases">
        <authorList>
            <person name="Jin C."/>
        </authorList>
    </citation>
    <scope>NUCLEOTIDE SEQUENCE [LARGE SCALE GENOMIC DNA]</scope>
    <source>
        <strain evidence="4 5">BN140078</strain>
    </source>
</reference>